<dbReference type="KEGG" id="cvr:CHLNCDRAFT_55083"/>
<dbReference type="STRING" id="554065.E1ZRQ9"/>
<dbReference type="OrthoDB" id="536576at2759"/>
<dbReference type="GeneID" id="17350889"/>
<evidence type="ECO:0000256" key="1">
    <source>
        <dbReference type="SAM" id="Phobius"/>
    </source>
</evidence>
<dbReference type="RefSeq" id="XP_005843608.1">
    <property type="nucleotide sequence ID" value="XM_005843546.1"/>
</dbReference>
<keyword evidence="1" id="KW-0812">Transmembrane</keyword>
<dbReference type="PANTHER" id="PTHR36970">
    <property type="entry name" value="UNNAMED PRODUCT"/>
    <property type="match status" value="1"/>
</dbReference>
<dbReference type="Proteomes" id="UP000008141">
    <property type="component" value="Unassembled WGS sequence"/>
</dbReference>
<keyword evidence="1" id="KW-1133">Transmembrane helix</keyword>
<protein>
    <submittedName>
        <fullName evidence="2">Uncharacterized protein</fullName>
    </submittedName>
</protein>
<dbReference type="PANTHER" id="PTHR36970:SF1">
    <property type="entry name" value="BESTROPHIN HOMOLOG"/>
    <property type="match status" value="1"/>
</dbReference>
<reference evidence="2 3" key="1">
    <citation type="journal article" date="2010" name="Plant Cell">
        <title>The Chlorella variabilis NC64A genome reveals adaptation to photosymbiosis, coevolution with viruses, and cryptic sex.</title>
        <authorList>
            <person name="Blanc G."/>
            <person name="Duncan G."/>
            <person name="Agarkova I."/>
            <person name="Borodovsky M."/>
            <person name="Gurnon J."/>
            <person name="Kuo A."/>
            <person name="Lindquist E."/>
            <person name="Lucas S."/>
            <person name="Pangilinan J."/>
            <person name="Polle J."/>
            <person name="Salamov A."/>
            <person name="Terry A."/>
            <person name="Yamada T."/>
            <person name="Dunigan D.D."/>
            <person name="Grigoriev I.V."/>
            <person name="Claverie J.M."/>
            <person name="Van Etten J.L."/>
        </authorList>
    </citation>
    <scope>NUCLEOTIDE SEQUENCE [LARGE SCALE GENOMIC DNA]</scope>
    <source>
        <strain evidence="2 3">NC64A</strain>
    </source>
</reference>
<dbReference type="EMBL" id="GL433863">
    <property type="protein sequence ID" value="EFN51506.1"/>
    <property type="molecule type" value="Genomic_DNA"/>
</dbReference>
<feature type="transmembrane region" description="Helical" evidence="1">
    <location>
        <begin position="88"/>
        <end position="109"/>
    </location>
</feature>
<keyword evidence="1" id="KW-0472">Membrane</keyword>
<organism evidence="3">
    <name type="scientific">Chlorella variabilis</name>
    <name type="common">Green alga</name>
    <dbReference type="NCBI Taxonomy" id="554065"/>
    <lineage>
        <taxon>Eukaryota</taxon>
        <taxon>Viridiplantae</taxon>
        <taxon>Chlorophyta</taxon>
        <taxon>core chlorophytes</taxon>
        <taxon>Trebouxiophyceae</taxon>
        <taxon>Chlorellales</taxon>
        <taxon>Chlorellaceae</taxon>
        <taxon>Chlorella clade</taxon>
        <taxon>Chlorella</taxon>
    </lineage>
</organism>
<sequence length="237" mass="27314">MATAGPKQSSIPFSTHARGVPLFDKSRFFDLPRHVARMLLDFRDISSALFWFLSCQTWLTLWSFLITLISVCFFSFFENNGKKLAAQLDWVLICSVAVLPTVGFLWIAYLRRERALDELAKAKVLMMGIFVAHRDWVAEGVRPTNHMAIVQEALAMIVDAMHAYFLPVRFYSRYYPYMGFRSAMVHIALERTRQLHHRNQKLHLSIQRMANIKEFRTPQLQMAVTGLVNVTISLEGA</sequence>
<evidence type="ECO:0000313" key="3">
    <source>
        <dbReference type="Proteomes" id="UP000008141"/>
    </source>
</evidence>
<gene>
    <name evidence="2" type="ORF">CHLNCDRAFT_55083</name>
</gene>
<dbReference type="InParanoid" id="E1ZRQ9"/>
<name>E1ZRQ9_CHLVA</name>
<evidence type="ECO:0000313" key="2">
    <source>
        <dbReference type="EMBL" id="EFN51506.1"/>
    </source>
</evidence>
<accession>E1ZRQ9</accession>
<keyword evidence="3" id="KW-1185">Reference proteome</keyword>
<proteinExistence type="predicted"/>
<feature type="transmembrane region" description="Helical" evidence="1">
    <location>
        <begin position="48"/>
        <end position="76"/>
    </location>
</feature>
<dbReference type="AlphaFoldDB" id="E1ZRQ9"/>